<dbReference type="InParanoid" id="A0A067M9S3"/>
<keyword evidence="1" id="KW-0175">Coiled coil</keyword>
<dbReference type="InterPro" id="IPR006073">
    <property type="entry name" value="GTP-bd"/>
</dbReference>
<feature type="coiled-coil region" evidence="1">
    <location>
        <begin position="208"/>
        <end position="271"/>
    </location>
</feature>
<evidence type="ECO:0000256" key="1">
    <source>
        <dbReference type="SAM" id="Coils"/>
    </source>
</evidence>
<dbReference type="Proteomes" id="UP000027195">
    <property type="component" value="Unassembled WGS sequence"/>
</dbReference>
<keyword evidence="5" id="KW-1185">Reference proteome</keyword>
<reference evidence="5" key="1">
    <citation type="journal article" date="2014" name="Proc. Natl. Acad. Sci. U.S.A.">
        <title>Extensive sampling of basidiomycete genomes demonstrates inadequacy of the white-rot/brown-rot paradigm for wood decay fungi.</title>
        <authorList>
            <person name="Riley R."/>
            <person name="Salamov A.A."/>
            <person name="Brown D.W."/>
            <person name="Nagy L.G."/>
            <person name="Floudas D."/>
            <person name="Held B.W."/>
            <person name="Levasseur A."/>
            <person name="Lombard V."/>
            <person name="Morin E."/>
            <person name="Otillar R."/>
            <person name="Lindquist E.A."/>
            <person name="Sun H."/>
            <person name="LaButti K.M."/>
            <person name="Schmutz J."/>
            <person name="Jabbour D."/>
            <person name="Luo H."/>
            <person name="Baker S.E."/>
            <person name="Pisabarro A.G."/>
            <person name="Walton J.D."/>
            <person name="Blanchette R.A."/>
            <person name="Henrissat B."/>
            <person name="Martin F."/>
            <person name="Cullen D."/>
            <person name="Hibbett D.S."/>
            <person name="Grigoriev I.V."/>
        </authorList>
    </citation>
    <scope>NUCLEOTIDE SEQUENCE [LARGE SCALE GENOMIC DNA]</scope>
    <source>
        <strain evidence="5">FD-172 SS1</strain>
    </source>
</reference>
<feature type="region of interest" description="Disordered" evidence="2">
    <location>
        <begin position="292"/>
        <end position="321"/>
    </location>
</feature>
<dbReference type="GO" id="GO:0005525">
    <property type="term" value="F:GTP binding"/>
    <property type="evidence" value="ECO:0007669"/>
    <property type="project" value="InterPro"/>
</dbReference>
<dbReference type="OrthoDB" id="8954335at2759"/>
<gene>
    <name evidence="4" type="ORF">BOTBODRAFT_568639</name>
</gene>
<sequence>MGSTGVGKSSFIRLVSGSDVEVGDGLASQTHLLQSVTFTHENRGITLLDTPGFNDTNRSDADVLNVIADHFSESYANGRQFAAVLYFHRISDNRMSGSSLNNMKMCEAICGDDLSNLVICTTMWDQVDQQAGEAREQELCGTEMFFGGMLKRGAKYARLENTRESALRLISQALELCPRPLGIQREMVDNRMALGHTAAGSRVDRRLLELEQKRVAELRKAEEEMKLAAAEQDVELQRELANDRLAYFESLQRIREDRETLARQLEQLKNADLARRRGSYWKLKQLMRRRSKMLEKSQASGPAEQLEQMSTTGALSSYLAK</sequence>
<organism evidence="4 5">
    <name type="scientific">Botryobasidium botryosum (strain FD-172 SS1)</name>
    <dbReference type="NCBI Taxonomy" id="930990"/>
    <lineage>
        <taxon>Eukaryota</taxon>
        <taxon>Fungi</taxon>
        <taxon>Dikarya</taxon>
        <taxon>Basidiomycota</taxon>
        <taxon>Agaricomycotina</taxon>
        <taxon>Agaricomycetes</taxon>
        <taxon>Cantharellales</taxon>
        <taxon>Botryobasidiaceae</taxon>
        <taxon>Botryobasidium</taxon>
    </lineage>
</organism>
<evidence type="ECO:0000256" key="2">
    <source>
        <dbReference type="SAM" id="MobiDB-lite"/>
    </source>
</evidence>
<feature type="domain" description="G" evidence="3">
    <location>
        <begin position="1"/>
        <end position="61"/>
    </location>
</feature>
<dbReference type="Pfam" id="PF01926">
    <property type="entry name" value="MMR_HSR1"/>
    <property type="match status" value="1"/>
</dbReference>
<proteinExistence type="predicted"/>
<dbReference type="AlphaFoldDB" id="A0A067M9S3"/>
<dbReference type="HOGENOM" id="CLU_018003_2_1_1"/>
<evidence type="ECO:0000313" key="5">
    <source>
        <dbReference type="Proteomes" id="UP000027195"/>
    </source>
</evidence>
<accession>A0A067M9S3</accession>
<dbReference type="EMBL" id="KL198092">
    <property type="protein sequence ID" value="KDQ08311.1"/>
    <property type="molecule type" value="Genomic_DNA"/>
</dbReference>
<dbReference type="SUPFAM" id="SSF52540">
    <property type="entry name" value="P-loop containing nucleoside triphosphate hydrolases"/>
    <property type="match status" value="1"/>
</dbReference>
<dbReference type="CDD" id="cd00882">
    <property type="entry name" value="Ras_like_GTPase"/>
    <property type="match status" value="1"/>
</dbReference>
<evidence type="ECO:0000259" key="3">
    <source>
        <dbReference type="Pfam" id="PF01926"/>
    </source>
</evidence>
<name>A0A067M9S3_BOTB1</name>
<evidence type="ECO:0000313" key="4">
    <source>
        <dbReference type="EMBL" id="KDQ08311.1"/>
    </source>
</evidence>
<dbReference type="Gene3D" id="3.40.50.300">
    <property type="entry name" value="P-loop containing nucleotide triphosphate hydrolases"/>
    <property type="match status" value="1"/>
</dbReference>
<protein>
    <recommendedName>
        <fullName evidence="3">G domain-containing protein</fullName>
    </recommendedName>
</protein>
<dbReference type="InterPro" id="IPR027417">
    <property type="entry name" value="P-loop_NTPase"/>
</dbReference>